<dbReference type="Pfam" id="PF19795">
    <property type="entry name" value="DUF6279"/>
    <property type="match status" value="1"/>
</dbReference>
<keyword evidence="1" id="KW-0732">Signal</keyword>
<keyword evidence="3" id="KW-1185">Reference proteome</keyword>
<dbReference type="InterPro" id="IPR016875">
    <property type="entry name" value="UCP028200"/>
</dbReference>
<evidence type="ECO:0000256" key="1">
    <source>
        <dbReference type="SAM" id="SignalP"/>
    </source>
</evidence>
<name>A0ABV1RIB7_9ALTE</name>
<comment type="caution">
    <text evidence="2">The sequence shown here is derived from an EMBL/GenBank/DDBJ whole genome shotgun (WGS) entry which is preliminary data.</text>
</comment>
<dbReference type="EMBL" id="JBELOE010000212">
    <property type="protein sequence ID" value="MER2492506.1"/>
    <property type="molecule type" value="Genomic_DNA"/>
</dbReference>
<evidence type="ECO:0000313" key="2">
    <source>
        <dbReference type="EMBL" id="MER2492506.1"/>
    </source>
</evidence>
<reference evidence="2 3" key="1">
    <citation type="submission" date="2024-06" db="EMBL/GenBank/DDBJ databases">
        <authorList>
            <person name="Chen R.Y."/>
        </authorList>
    </citation>
    <scope>NUCLEOTIDE SEQUENCE [LARGE SCALE GENOMIC DNA]</scope>
    <source>
        <strain evidence="2 3">D2</strain>
    </source>
</reference>
<evidence type="ECO:0000313" key="3">
    <source>
        <dbReference type="Proteomes" id="UP001467690"/>
    </source>
</evidence>
<organism evidence="2 3">
    <name type="scientific">Catenovulum sediminis</name>
    <dbReference type="NCBI Taxonomy" id="1740262"/>
    <lineage>
        <taxon>Bacteria</taxon>
        <taxon>Pseudomonadati</taxon>
        <taxon>Pseudomonadota</taxon>
        <taxon>Gammaproteobacteria</taxon>
        <taxon>Alteromonadales</taxon>
        <taxon>Alteromonadaceae</taxon>
        <taxon>Catenovulum</taxon>
    </lineage>
</organism>
<accession>A0ABV1RIB7</accession>
<dbReference type="RefSeq" id="WP_143870442.1">
    <property type="nucleotide sequence ID" value="NZ_CP041660.1"/>
</dbReference>
<feature type="signal peptide" evidence="1">
    <location>
        <begin position="1"/>
        <end position="27"/>
    </location>
</feature>
<gene>
    <name evidence="2" type="ORF">ABS311_11525</name>
</gene>
<dbReference type="PIRSF" id="PIRSF028200">
    <property type="entry name" value="UCP028200"/>
    <property type="match status" value="1"/>
</dbReference>
<proteinExistence type="predicted"/>
<dbReference type="PROSITE" id="PS51257">
    <property type="entry name" value="PROKAR_LIPOPROTEIN"/>
    <property type="match status" value="1"/>
</dbReference>
<dbReference type="Proteomes" id="UP001467690">
    <property type="component" value="Unassembled WGS sequence"/>
</dbReference>
<keyword evidence="2" id="KW-0449">Lipoprotein</keyword>
<sequence>MKKKWVVLLFCLPLVTGCSLTFLYNNADWVASWYLDDYVDLTHEQSEIFEEKFDSWHQWHRTEQLPLYKTQVDALLAQIEMGIKPDVFKQHIDQVETHWRNLLFKITPELSEMLLMLSDRQKRELIDNLREKNTERREEWLAMDGTERYEQAWERRVEQNENWFGTLNKKQLKVLKMQGSEYENTFLMWLDYRDNWINAFENALFVKEKNIQREGLQKVLATPYLWRGDALQQALDVNRQKYSEHFVEMLDLLTTKQHKFFVAKLTDYQQDFLALHQKYD</sequence>
<protein>
    <submittedName>
        <fullName evidence="2">DUF6279 family lipoprotein</fullName>
    </submittedName>
</protein>
<feature type="chain" id="PRO_5047418437" evidence="1">
    <location>
        <begin position="28"/>
        <end position="280"/>
    </location>
</feature>